<dbReference type="InterPro" id="IPR029787">
    <property type="entry name" value="Nucleotide_cyclase"/>
</dbReference>
<dbReference type="HOGENOM" id="CLU_054181_0_0_7"/>
<dbReference type="InParanoid" id="Q74EL0"/>
<dbReference type="CDD" id="cd01949">
    <property type="entry name" value="GGDEF"/>
    <property type="match status" value="1"/>
</dbReference>
<feature type="domain" description="GGDEF" evidence="4">
    <location>
        <begin position="280"/>
        <end position="413"/>
    </location>
</feature>
<feature type="transmembrane region" description="Helical" evidence="3">
    <location>
        <begin position="203"/>
        <end position="226"/>
    </location>
</feature>
<dbReference type="EMBL" id="AE017180">
    <property type="protein sequence ID" value="AAR34279.1"/>
    <property type="molecule type" value="Genomic_DNA"/>
</dbReference>
<dbReference type="eggNOG" id="COG3706">
    <property type="taxonomic scope" value="Bacteria"/>
</dbReference>
<dbReference type="PANTHER" id="PTHR45138:SF9">
    <property type="entry name" value="DIGUANYLATE CYCLASE DGCM-RELATED"/>
    <property type="match status" value="1"/>
</dbReference>
<dbReference type="OrthoDB" id="5512413at2"/>
<dbReference type="Pfam" id="PF00990">
    <property type="entry name" value="GGDEF"/>
    <property type="match status" value="1"/>
</dbReference>
<evidence type="ECO:0000256" key="2">
    <source>
        <dbReference type="ARBA" id="ARBA00034247"/>
    </source>
</evidence>
<dbReference type="GO" id="GO:0052621">
    <property type="term" value="F:diguanylate cyclase activity"/>
    <property type="evidence" value="ECO:0000318"/>
    <property type="project" value="GO_Central"/>
</dbReference>
<keyword evidence="6" id="KW-1185">Reference proteome</keyword>
<dbReference type="Gene3D" id="3.30.70.270">
    <property type="match status" value="1"/>
</dbReference>
<evidence type="ECO:0000259" key="4">
    <source>
        <dbReference type="PROSITE" id="PS50887"/>
    </source>
</evidence>
<keyword evidence="3" id="KW-1133">Transmembrane helix</keyword>
<evidence type="ECO:0000313" key="5">
    <source>
        <dbReference type="EMBL" id="AAR34279.1"/>
    </source>
</evidence>
<organism evidence="5 6">
    <name type="scientific">Geobacter sulfurreducens (strain ATCC 51573 / DSM 12127 / PCA)</name>
    <dbReference type="NCBI Taxonomy" id="243231"/>
    <lineage>
        <taxon>Bacteria</taxon>
        <taxon>Pseudomonadati</taxon>
        <taxon>Thermodesulfobacteriota</taxon>
        <taxon>Desulfuromonadia</taxon>
        <taxon>Geobacterales</taxon>
        <taxon>Geobacteraceae</taxon>
        <taxon>Geobacter</taxon>
    </lineage>
</organism>
<proteinExistence type="predicted"/>
<dbReference type="SMR" id="Q74EL0"/>
<accession>Q74EL0</accession>
<keyword evidence="3" id="KW-0472">Membrane</keyword>
<dbReference type="SUPFAM" id="SSF55073">
    <property type="entry name" value="Nucleotide cyclase"/>
    <property type="match status" value="1"/>
</dbReference>
<keyword evidence="3" id="KW-0812">Transmembrane</keyword>
<dbReference type="FunCoup" id="Q74EL0">
    <property type="interactions" value="115"/>
</dbReference>
<sequence>MSAEKEQTVVERVKSADYFFRSLVLVAALSIGAILMLCCYGTYKIYLNHTIATAEEDAVQVSEALLKHEEVNIMEGDKEKGFTVTISPEELPHVDQRLRQFLRPFGIVKIKIYNEKRTIVYSTDSAIIGKHDKNNVRLVRALLGFVDSKLEKSEDVLDMAEEKVIEVDVVETYVPIIADDGRVIGAFEIYMDVSRYTSDVRNVVVSTFAILLVVLLSVFGCSFFVIRRMTERLREAEAELKRIAVTDPLTGIANRRQIIHRATEEFARQMRRKQQRTAVPSLGIIMADVDHFKQINDTYGHSAGDDVLREIASRIGSVLRQYDAVGRYGGEEFLVILSETELEETWHIAERIRRRVADDPVVVDNQVIRVSASLGIATVLAGEADYRPALERADKGLYLAKTAGRNRVMCAGDEQCRGERSRPKLEAVKG</sequence>
<dbReference type="InterPro" id="IPR050469">
    <property type="entry name" value="Diguanylate_Cyclase"/>
</dbReference>
<reference evidence="5 6" key="1">
    <citation type="journal article" date="2003" name="Science">
        <title>Genome of Geobacter sulfurreducens: metal reduction in subsurface environments.</title>
        <authorList>
            <person name="Methe B.A."/>
            <person name="Nelson K.E."/>
            <person name="Eisen J.A."/>
            <person name="Paulsen I.T."/>
            <person name="Nelson W."/>
            <person name="Heidelberg J.F."/>
            <person name="Wu D."/>
            <person name="Wu M."/>
            <person name="Ward N."/>
            <person name="Beanan M.J."/>
            <person name="Dodson R.J."/>
            <person name="Madupu R."/>
            <person name="Brinkac L.M."/>
            <person name="Daugherty S.C."/>
            <person name="DeBoy R.T."/>
            <person name="Durkin A.S."/>
            <person name="Gwinn M."/>
            <person name="Kolonay J.F."/>
            <person name="Sullivan S.A."/>
            <person name="Haft D.H."/>
            <person name="Selengut J."/>
            <person name="Davidsen T.M."/>
            <person name="Zafar N."/>
            <person name="White O."/>
            <person name="Tran B."/>
            <person name="Romero C."/>
            <person name="Forberger H.A."/>
            <person name="Weidman J."/>
            <person name="Khouri H."/>
            <person name="Feldblyum T.V."/>
            <person name="Utterback T.R."/>
            <person name="Van Aken S.E."/>
            <person name="Lovley D.R."/>
            <person name="Fraser C.M."/>
        </authorList>
    </citation>
    <scope>NUCLEOTIDE SEQUENCE [LARGE SCALE GENOMIC DNA]</scope>
    <source>
        <strain evidence="6">ATCC 51573 / DSM 12127 / PCA</strain>
    </source>
</reference>
<dbReference type="STRING" id="243231.GSU0952"/>
<feature type="transmembrane region" description="Helical" evidence="3">
    <location>
        <begin position="20"/>
        <end position="43"/>
    </location>
</feature>
<dbReference type="InterPro" id="IPR000160">
    <property type="entry name" value="GGDEF_dom"/>
</dbReference>
<evidence type="ECO:0000256" key="1">
    <source>
        <dbReference type="ARBA" id="ARBA00012528"/>
    </source>
</evidence>
<dbReference type="FunFam" id="3.30.70.270:FF:000001">
    <property type="entry name" value="Diguanylate cyclase domain protein"/>
    <property type="match status" value="1"/>
</dbReference>
<dbReference type="SMART" id="SM00267">
    <property type="entry name" value="GGDEF"/>
    <property type="match status" value="1"/>
</dbReference>
<dbReference type="InterPro" id="IPR043128">
    <property type="entry name" value="Rev_trsase/Diguanyl_cyclase"/>
</dbReference>
<dbReference type="PROSITE" id="PS50887">
    <property type="entry name" value="GGDEF"/>
    <property type="match status" value="1"/>
</dbReference>
<dbReference type="NCBIfam" id="TIGR00254">
    <property type="entry name" value="GGDEF"/>
    <property type="match status" value="1"/>
</dbReference>
<dbReference type="PATRIC" id="fig|243231.5.peg.957"/>
<dbReference type="AlphaFoldDB" id="Q74EL0"/>
<protein>
    <recommendedName>
        <fullName evidence="1">diguanylate cyclase</fullName>
        <ecNumber evidence="1">2.7.7.65</ecNumber>
    </recommendedName>
</protein>
<evidence type="ECO:0000313" key="6">
    <source>
        <dbReference type="Proteomes" id="UP000000577"/>
    </source>
</evidence>
<gene>
    <name evidence="5" type="ordered locus">GSU0952</name>
</gene>
<dbReference type="RefSeq" id="WP_010941620.1">
    <property type="nucleotide sequence ID" value="NC_002939.5"/>
</dbReference>
<dbReference type="PANTHER" id="PTHR45138">
    <property type="entry name" value="REGULATORY COMPONENTS OF SENSORY TRANSDUCTION SYSTEM"/>
    <property type="match status" value="1"/>
</dbReference>
<dbReference type="KEGG" id="gsu:GSU0952"/>
<dbReference type="Proteomes" id="UP000000577">
    <property type="component" value="Chromosome"/>
</dbReference>
<reference evidence="5 6" key="2">
    <citation type="journal article" date="2012" name="BMC Genomics">
        <title>Comparative genomic analysis of Geobacter sulfurreducens KN400, a strain with enhanced capacity for extracellular electron transfer and electricity production.</title>
        <authorList>
            <person name="Butler J.E."/>
            <person name="Young N.D."/>
            <person name="Aklujkar M."/>
            <person name="Lovley D.R."/>
        </authorList>
    </citation>
    <scope>NUCLEOTIDE SEQUENCE [LARGE SCALE GENOMIC DNA]</scope>
    <source>
        <strain evidence="6">ATCC 51573 / DSM 12127 / PCA</strain>
    </source>
</reference>
<name>Q74EL0_GEOSL</name>
<evidence type="ECO:0000256" key="3">
    <source>
        <dbReference type="SAM" id="Phobius"/>
    </source>
</evidence>
<dbReference type="GO" id="GO:0061939">
    <property type="term" value="P:c-di-GMP signaling"/>
    <property type="evidence" value="ECO:0000318"/>
    <property type="project" value="GO_Central"/>
</dbReference>
<dbReference type="EnsemblBacteria" id="AAR34279">
    <property type="protein sequence ID" value="AAR34279"/>
    <property type="gene ID" value="GSU0952"/>
</dbReference>
<comment type="catalytic activity">
    <reaction evidence="2">
        <text>2 GTP = 3',3'-c-di-GMP + 2 diphosphate</text>
        <dbReference type="Rhea" id="RHEA:24898"/>
        <dbReference type="ChEBI" id="CHEBI:33019"/>
        <dbReference type="ChEBI" id="CHEBI:37565"/>
        <dbReference type="ChEBI" id="CHEBI:58805"/>
        <dbReference type="EC" id="2.7.7.65"/>
    </reaction>
</comment>
<dbReference type="EC" id="2.7.7.65" evidence="1"/>